<comment type="catalytic activity">
    <reaction evidence="1">
        <text>Hydrolysis of (1-&gt;3)-beta-D-glucosidic linkages in (1-&gt;3)-beta-D-glucans.</text>
        <dbReference type="EC" id="3.2.1.39"/>
    </reaction>
</comment>
<evidence type="ECO:0000256" key="3">
    <source>
        <dbReference type="ARBA" id="ARBA00012780"/>
    </source>
</evidence>
<evidence type="ECO:0000313" key="13">
    <source>
        <dbReference type="Proteomes" id="UP001377567"/>
    </source>
</evidence>
<comment type="similarity">
    <text evidence="2">Belongs to the glycosyl hydrolase 81 family.</text>
</comment>
<evidence type="ECO:0000256" key="5">
    <source>
        <dbReference type="ARBA" id="ARBA00023277"/>
    </source>
</evidence>
<feature type="domain" description="Glycosyl hydrolase family 81 C-terminal" evidence="11">
    <location>
        <begin position="540"/>
        <end position="889"/>
    </location>
</feature>
<comment type="caution">
    <text evidence="12">The sequence shown here is derived from an EMBL/GenBank/DDBJ whole genome shotgun (WGS) entry which is preliminary data.</text>
</comment>
<feature type="compositionally biased region" description="Low complexity" evidence="9">
    <location>
        <begin position="110"/>
        <end position="130"/>
    </location>
</feature>
<name>A0AAV5S6T6_MAUHU</name>
<dbReference type="InterPro" id="IPR040451">
    <property type="entry name" value="GH81_N"/>
</dbReference>
<dbReference type="InterPro" id="IPR040720">
    <property type="entry name" value="GH81_C"/>
</dbReference>
<evidence type="ECO:0000256" key="2">
    <source>
        <dbReference type="ARBA" id="ARBA00010730"/>
    </source>
</evidence>
<keyword evidence="13" id="KW-1185">Reference proteome</keyword>
<dbReference type="Gene3D" id="1.10.287.1170">
    <property type="entry name" value="glycoside hydrolase family 81 endo-[beta] glucanase"/>
    <property type="match status" value="1"/>
</dbReference>
<dbReference type="GO" id="GO:0000272">
    <property type="term" value="P:polysaccharide catabolic process"/>
    <property type="evidence" value="ECO:0007669"/>
    <property type="project" value="UniProtKB-KW"/>
</dbReference>
<dbReference type="EC" id="3.2.1.39" evidence="3"/>
<dbReference type="EMBL" id="BTGD01000025">
    <property type="protein sequence ID" value="GMM59145.1"/>
    <property type="molecule type" value="Genomic_DNA"/>
</dbReference>
<evidence type="ECO:0000256" key="4">
    <source>
        <dbReference type="ARBA" id="ARBA00022801"/>
    </source>
</evidence>
<dbReference type="GO" id="GO:0071555">
    <property type="term" value="P:cell wall organization"/>
    <property type="evidence" value="ECO:0007669"/>
    <property type="project" value="UniProtKB-KW"/>
</dbReference>
<keyword evidence="8" id="KW-0624">Polysaccharide degradation</keyword>
<dbReference type="Pfam" id="PF03639">
    <property type="entry name" value="Glyco_hydro_81"/>
    <property type="match status" value="1"/>
</dbReference>
<feature type="region of interest" description="Disordered" evidence="9">
    <location>
        <begin position="1"/>
        <end position="150"/>
    </location>
</feature>
<evidence type="ECO:0000259" key="11">
    <source>
        <dbReference type="Pfam" id="PF17652"/>
    </source>
</evidence>
<protein>
    <recommendedName>
        <fullName evidence="3">glucan endo-1,3-beta-D-glucosidase</fullName>
        <ecNumber evidence="3">3.2.1.39</ecNumber>
    </recommendedName>
</protein>
<keyword evidence="5" id="KW-0119">Carbohydrate metabolism</keyword>
<proteinExistence type="inferred from homology"/>
<dbReference type="Gene3D" id="2.70.98.30">
    <property type="entry name" value="Golgi alpha-mannosidase II, domain 4"/>
    <property type="match status" value="1"/>
</dbReference>
<dbReference type="InterPro" id="IPR005200">
    <property type="entry name" value="Endo-beta-glucanase"/>
</dbReference>
<dbReference type="PROSITE" id="PS52008">
    <property type="entry name" value="GH81"/>
    <property type="match status" value="1"/>
</dbReference>
<feature type="compositionally biased region" description="Low complexity" evidence="9">
    <location>
        <begin position="85"/>
        <end position="99"/>
    </location>
</feature>
<evidence type="ECO:0000313" key="12">
    <source>
        <dbReference type="EMBL" id="GMM59145.1"/>
    </source>
</evidence>
<dbReference type="Proteomes" id="UP001377567">
    <property type="component" value="Unassembled WGS sequence"/>
</dbReference>
<dbReference type="PANTHER" id="PTHR31983:SF0">
    <property type="entry name" value="GLUCAN ENDO-1,3-BETA-D-GLUCOSIDASE 2"/>
    <property type="match status" value="1"/>
</dbReference>
<evidence type="ECO:0000256" key="9">
    <source>
        <dbReference type="SAM" id="MobiDB-lite"/>
    </source>
</evidence>
<keyword evidence="4" id="KW-0378">Hydrolase</keyword>
<evidence type="ECO:0000256" key="6">
    <source>
        <dbReference type="ARBA" id="ARBA00023295"/>
    </source>
</evidence>
<reference evidence="12 13" key="1">
    <citation type="journal article" date="2023" name="Elife">
        <title>Identification of key yeast species and microbe-microbe interactions impacting larval growth of Drosophila in the wild.</title>
        <authorList>
            <person name="Mure A."/>
            <person name="Sugiura Y."/>
            <person name="Maeda R."/>
            <person name="Honda K."/>
            <person name="Sakurai N."/>
            <person name="Takahashi Y."/>
            <person name="Watada M."/>
            <person name="Katoh T."/>
            <person name="Gotoh A."/>
            <person name="Gotoh Y."/>
            <person name="Taniguchi I."/>
            <person name="Nakamura K."/>
            <person name="Hayashi T."/>
            <person name="Katayama T."/>
            <person name="Uemura T."/>
            <person name="Hattori Y."/>
        </authorList>
    </citation>
    <scope>NUCLEOTIDE SEQUENCE [LARGE SCALE GENOMIC DNA]</scope>
    <source>
        <strain evidence="12 13">KH-74</strain>
    </source>
</reference>
<accession>A0AAV5S6T6</accession>
<evidence type="ECO:0000256" key="1">
    <source>
        <dbReference type="ARBA" id="ARBA00000382"/>
    </source>
</evidence>
<gene>
    <name evidence="12" type="ORF">DAKH74_057620</name>
</gene>
<sequence>MSYNNRRRNLPPPPENGFRNSARPEDTPVVSGGDDMPPPYSVDDPYDTPPALPARRLSVETEAEEDTPPLPSRPGSSASSIRHQPALPARRSSSRLSLSTGARTPPPIPSRSHNGSSLSVSSLASPTSPSGPAIPSRNYQPQSPAPGIPARTYSTGVLASSLATPTVNIVDTATNQFRKMSLGSQGTGHEMSAVDFDTPIANSPPPQGLLQYRNHPIPLPPNYCKTDEIPTVHTNKFYGNMFLGQQRCPIWTHPYSLWLTKELPFVGIAATHIRKEQRVFDEKNNPPQFFFSPTNIKSLVFSAMEFSEQTAEQVSLNFSGVKHMSLQLQLRLNDSQFVWFPVVQGMGFITAIYYNLTPVFQSAVGFRSVELIWTRDAKSKYRVMLENGITWTLYAISSEPISLGLVNGNTLSGNMVVNGCIFQVVADTCDEIDSAVNCYPIDVELSAAIDRANPSYGEYSFNYTTNGNSDSGRTLMYALPHHAENMLPNIQNLRINSRLDSTVYGEMQGFITNSFEMQVTLPHEVEFEPYSTVPNKVKQYSADVIDSIARAASSEVNGDVINESNLDSMYFSGKVVAKYAWILYCCHFVVRDDNLTMQLLGKLKEAMQRFFNNQQILPLVYDTTWGGIISSGTESQDFGNPNYNDHHFHYSYHVVAASIIAKVDRDISGNDNWLNTNREWVELLIRDYANPSKHDKYFPVFRSFDWFNGHSWAKGLFESGDGKDEESSSEDMNASFALKLWGLTTGNQNLVDISNIQLGILKSSLNKYFLYSNDNSTEPPQFLPNKVSGILFENKIDHTTYFGNKIEYIQMIHSIPIIPPSSFIRSPTFVKEEWDQILTNIVNDVQDGWRGIIMLNGALFDPQMSYNFFNDPNFNRAYLDNGQSLTWSLAFSGAYK</sequence>
<dbReference type="PANTHER" id="PTHR31983">
    <property type="entry name" value="ENDO-1,3(4)-BETA-GLUCANASE 1"/>
    <property type="match status" value="1"/>
</dbReference>
<evidence type="ECO:0000256" key="8">
    <source>
        <dbReference type="ARBA" id="ARBA00023326"/>
    </source>
</evidence>
<evidence type="ECO:0000259" key="10">
    <source>
        <dbReference type="Pfam" id="PF03639"/>
    </source>
</evidence>
<keyword evidence="6" id="KW-0326">Glycosidase</keyword>
<dbReference type="Pfam" id="PF17652">
    <property type="entry name" value="Glyco_hydro81C"/>
    <property type="match status" value="1"/>
</dbReference>
<dbReference type="GO" id="GO:0009986">
    <property type="term" value="C:cell surface"/>
    <property type="evidence" value="ECO:0007669"/>
    <property type="project" value="TreeGrafter"/>
</dbReference>
<dbReference type="AlphaFoldDB" id="A0AAV5S6T6"/>
<dbReference type="GO" id="GO:0042973">
    <property type="term" value="F:glucan endo-1,3-beta-D-glucosidase activity"/>
    <property type="evidence" value="ECO:0007669"/>
    <property type="project" value="UniProtKB-EC"/>
</dbReference>
<dbReference type="FunFam" id="1.10.287.1170:FF:000001">
    <property type="entry name" value="Endo-1,3-beta-glucanase Engl1"/>
    <property type="match status" value="1"/>
</dbReference>
<keyword evidence="7" id="KW-0961">Cell wall biogenesis/degradation</keyword>
<dbReference type="GO" id="GO:0052861">
    <property type="term" value="F:endo-1,3(4)-beta-glucanase activity"/>
    <property type="evidence" value="ECO:0007669"/>
    <property type="project" value="InterPro"/>
</dbReference>
<organism evidence="12 13">
    <name type="scientific">Maudiozyma humilis</name>
    <name type="common">Sour dough yeast</name>
    <name type="synonym">Kazachstania humilis</name>
    <dbReference type="NCBI Taxonomy" id="51915"/>
    <lineage>
        <taxon>Eukaryota</taxon>
        <taxon>Fungi</taxon>
        <taxon>Dikarya</taxon>
        <taxon>Ascomycota</taxon>
        <taxon>Saccharomycotina</taxon>
        <taxon>Saccharomycetes</taxon>
        <taxon>Saccharomycetales</taxon>
        <taxon>Saccharomycetaceae</taxon>
        <taxon>Maudiozyma</taxon>
    </lineage>
</organism>
<evidence type="ECO:0000256" key="7">
    <source>
        <dbReference type="ARBA" id="ARBA00023316"/>
    </source>
</evidence>
<feature type="domain" description="Glycosyl hydrolase family 81 N-terminal" evidence="10">
    <location>
        <begin position="218"/>
        <end position="531"/>
    </location>
</feature>